<evidence type="ECO:0000313" key="8">
    <source>
        <dbReference type="Proteomes" id="UP000327493"/>
    </source>
</evidence>
<dbReference type="PANTHER" id="PTHR14514:SF7">
    <property type="entry name" value="KASH DOMAIN-CONTAINING PROTEIN"/>
    <property type="match status" value="1"/>
</dbReference>
<keyword evidence="2" id="KW-0597">Phosphoprotein</keyword>
<protein>
    <recommendedName>
        <fullName evidence="9">KASH domain-containing protein</fullName>
    </recommendedName>
</protein>
<evidence type="ECO:0000256" key="2">
    <source>
        <dbReference type="ARBA" id="ARBA00022553"/>
    </source>
</evidence>
<evidence type="ECO:0000313" key="7">
    <source>
        <dbReference type="EMBL" id="KAA8582993.1"/>
    </source>
</evidence>
<keyword evidence="5" id="KW-0175">Coiled coil</keyword>
<keyword evidence="3" id="KW-0677">Repeat</keyword>
<evidence type="ECO:0000256" key="1">
    <source>
        <dbReference type="ARBA" id="ARBA00004308"/>
    </source>
</evidence>
<dbReference type="Gene3D" id="1.20.58.60">
    <property type="match status" value="3"/>
</dbReference>
<proteinExistence type="predicted"/>
<dbReference type="SUPFAM" id="SSF46966">
    <property type="entry name" value="Spectrin repeat"/>
    <property type="match status" value="4"/>
</dbReference>
<feature type="coiled-coil region" evidence="5">
    <location>
        <begin position="2432"/>
        <end position="2459"/>
    </location>
</feature>
<sequence>MHSELLNSSGTVAECQLPGAAGTTFLYVKREETTYFCHAEEQTVSSVSCTVERDALTETQIPAKQLPVADTAQSTGSGQLAMAEGDTTEDASDHERHKSKLLKVPERRNKATLLFEESKWKVPASLEDTEVTQRQRQIHKSMEPERTAPGLTAGLRAGEATSGSPESYKHRSTIQDVLSEIQSLVERSNIINRTPHIDLNWYLKSSLCEPEIRLVRTVQKVLACRYQPAQLDVAAVAKQLKEAEDYRRCVQEQVATMKSVSGASICDPDALKRLEGQWSAAQLDASATVQVKAAQLDLVKHALQANKLNALLQTMVQKKDMMDELLQLSSQLSVHLSDAESSGALLAQLGDVQEEWRLLEGSIKRALQHASSSTTQSSLLIKEAELLKAKVEVLRKSTFQSHDSKSALEFVCLTTDLKLYNQLYLHLQSQSDNLVHFSLGQKERDEIKHSLQDLGSLLKVTKSKLDTFTYSCGGISSAKINKQLHDLIIWAKQAEIHISTGKKLALFPEEARFQIVEMKKFQTDIWFRRSKMQVEVEQMKDVASDVEKKESAQVLKTIEDLYKANSDSLDHVLDTMKKGLQEREKLLGQLASIDAWLAETHAKRDPCTHVDNVSKADIRKLESELKSHKLATVEIESQLQLVEAMAESCKEIAECLSPGESRYLVNRLSGLWTELEGLLAHEKATSWELEELIHERITSDEELSTIQASLKQISTDLDQQRFPLTLEILSTIVHWKHMLMEHQCQVQELRHCHEARRRSLLCTIGELQDQCKALSINAIEQEKYLHLRSQMDESKDIAKEQIHQAKDKTISVGERFRLCQTLLVELPLVKTQCQEAADQLEAIAHELHPSELNSERQMIHRTVETLVSWEYSVSDDVKNLETKLLLGLRFSSELPALIDLFLTTRVELEGAEPVNPDEKAIDIALRRTWIFWRNMESGMRMLEGLGRNEKINLKNYKELYSLRNATMQECHLQMEMLCQARESLKDYQWAAQGAIGFLHNAEATFLSAPGGFLDCTEEQRQTQQALEALEEGFQAHICHLVDRVPQQPCLSRPKTEQLHISVLSQLLVGRAMLEAQAQLRLESLQRCEIRQQSHRECHEDIRQRLSGFEAKLSECAAQQVTSYDKCVAQRKGAMLLMGGLRSLAGKIDELRAGCPMQGCGVGKDGELGALWRRWGSLRRGVGLLMAHTEQRGEEWKDITTSEPLELLAQAEMQKAGLEQEQQALASLAHRLEHALSLSSSQEPISPGPVGKTLLKIQENVRSLKERNLLVVAAAQAEEKEREQVQEEIGELEKRIFANLSLLEACSNPCKQQKLRQELSSQKAKLQCIVDSVQSRYAEIPADISRRLQEVQLSVQREEEKHMEKSNPVWKQASQVLELGSGLENVKALLEQRSPTVNDAQNLLKHVWDELDAWHSRLMLLESEVHDIAEEHPDQTHLLMDQLTQPLQRYQNASQMAEQRTAFLSKIPACLQEFEDILHSATCWLDEAQSWLSTPCSFTTARGLQNHANSLQLVLDDSERIRHTLQDFKPVLDEISAVCDMSTLEERLNQNDQQVHKMQCKILEPLQQLLQTAVVVESIETELKIMEKNVPKIRAILSSADNPSVTLTEHLHNRQVILANVQSMRRTLEEMERCKGELHFPQPAEESLLVFSKARLLLQPLEELEQLTQQQATLLENKIREKEETCKDLDMTAVFATPEEMQLLDRCLVQQEAFEVSHSEEEEDEENESCHSSSSDTLTSSMPEDPEETLNASDVQHDDVSEIEPLSEMKSGSINVETGLTTMDSNVDKAFSPQSVTAEPLIVAAIPAAKDEITAAVTLCQHGSPKHETLAKSLLAATAVEDTRLIPARPRTPFTATRRYDEWIEEEDKQLSSSLAPNQDLDTLNVLKEQRKVGTSHSGLVEESQQVQELSEELMSVAGHEEDDKEQLRWSRLYTQISQKLTTLKKDPEREPISTGSASAVLQRTHESITMLRQIVNSPGVNEELYVAVRKVLLCLDTLTDLLLTPGEDDPQLRLLQQECVSTELVTLAELLSKVELENKAALLREKPEALHCLTSLQDCLHTVQLVITSSNNQLIEHLGHTYQHQQCVLGRHLRESLGEKAELQQASRSLLQGITRLLELGEECITAGQMSQVHNHSQLQAVLCRHKKLLRVLRSQLAFVQHLFQREPEALKSQEDELVQLEVRAKTLHQQALEQEVASQRRIQEWTRWEDNCGQLGRLLDDLEAFISSGEPEGDDEGLAQHRQDACQQTLVQLDESRVVVGLLLDQGKRLQTEPELAATVGHAGGALELRWQSAYRWTEQEIQRCRDLQDSRARFQTDFASVSEWLVDANKHQKTWSNLADTTDLNKESIHNNLIKLLDFTMEIEAMSMQKASVSREAARLLHLSEADCPGLRAQLAQLDGNWSQLTSDLSKIQDLLQQRLLAAWPPVKLLSDLEDWLKKLQAQLNTEKNTVLEAKDAAQIADILQHYQELKAGMVNGQLLLDFLCQSGPQGAGVDVQPLRSERTMFAEKLGAHRLQWQLLQRELENQTREAEQMHHTCADRERRLQRLHGWIQQQKKQLNHWSQPSSQTLARRALLEWEVQQQDVSRRMSELSLLLLSFNLEATPVFFQAVVGRVEEVAAALQELKATRVYVEKEEAHPCDIAFSGRTESVCHACVDLSQQMEALRPALQQNVEEWSCFERNLREVSLHTTRVRCALLHQPLFSLKQAEGHMDSLQQLQEKAGKEEELLASMDKFYQRLEYTHLSDRCSLRLHTLWHQWEELSTSSPQQDTQTMVRSVETLQDAAEDLQSCVGDVLAASKPLIGRLESMVTNLIQSDTRLLSRDVLLLSRAMSGKKKSLQESLEQQNIFHAGLLALEKHTQNTQHKLKTSLTDTESVKQVLLELNDLFQLLFDVSEISGYLTLNNHETERLHMLSRQWVESLTRTTDVNRALQAEGQRSQDLQEKCKNLSFIQKKLEEESMCKKPQSFSSLQEMLTVHQRLEVEIMIGHQLLQGLLCHAVNSMETETGEKRSELMAQVTCMREGWLNSVAVASQRRSLTKEQVSQLRVYQRGLKLLWKLLRDVDSLLPPAGPTLCTLHQLQSYVDDYQCVKDALGLHSPVYSRVLQAGRHLCETMTDSECQSRLQSELQAVQEAWEQTTSQLERRRDLVSTTVQCSQCQSGITSITSELDELNTMLKQSPQDSQGEKLIQ</sequence>
<feature type="compositionally biased region" description="Low complexity" evidence="6">
    <location>
        <begin position="1729"/>
        <end position="1740"/>
    </location>
</feature>
<dbReference type="PANTHER" id="PTHR14514">
    <property type="entry name" value="PKA ANCHORING PROTEIN"/>
    <property type="match status" value="1"/>
</dbReference>
<feature type="region of interest" description="Disordered" evidence="6">
    <location>
        <begin position="1714"/>
        <end position="1756"/>
    </location>
</feature>
<reference evidence="7 8" key="1">
    <citation type="submission" date="2019-08" db="EMBL/GenBank/DDBJ databases">
        <title>A chromosome-level genome assembly, high-density linkage maps, and genome scans reveal the genomic architecture of hybrid incompatibilities underlying speciation via character displacement in darters (Percidae: Etheostominae).</title>
        <authorList>
            <person name="Moran R.L."/>
            <person name="Catchen J.M."/>
            <person name="Fuller R.C."/>
        </authorList>
    </citation>
    <scope>NUCLEOTIDE SEQUENCE [LARGE SCALE GENOMIC DNA]</scope>
    <source>
        <strain evidence="7">EspeVRDwgs_2016</strain>
        <tissue evidence="7">Muscle</tissue>
    </source>
</reference>
<evidence type="ECO:0000256" key="3">
    <source>
        <dbReference type="ARBA" id="ARBA00022737"/>
    </source>
</evidence>
<evidence type="ECO:0000256" key="5">
    <source>
        <dbReference type="SAM" id="Coils"/>
    </source>
</evidence>
<comment type="subcellular location">
    <subcellularLocation>
        <location evidence="1">Endomembrane system</location>
    </subcellularLocation>
</comment>
<feature type="region of interest" description="Disordered" evidence="6">
    <location>
        <begin position="67"/>
        <end position="103"/>
    </location>
</feature>
<name>A0A5J5CQ95_9PERO</name>
<evidence type="ECO:0000256" key="6">
    <source>
        <dbReference type="SAM" id="MobiDB-lite"/>
    </source>
</evidence>
<keyword evidence="8" id="KW-1185">Reference proteome</keyword>
<accession>A0A5J5CQ95</accession>
<feature type="coiled-coil region" evidence="5">
    <location>
        <begin position="1660"/>
        <end position="1691"/>
    </location>
</feature>
<evidence type="ECO:0000256" key="4">
    <source>
        <dbReference type="ARBA" id="ARBA00023136"/>
    </source>
</evidence>
<dbReference type="Proteomes" id="UP000327493">
    <property type="component" value="Chromosome 18"/>
</dbReference>
<dbReference type="EMBL" id="VOFY01000018">
    <property type="protein sequence ID" value="KAA8582993.1"/>
    <property type="molecule type" value="Genomic_DNA"/>
</dbReference>
<organism evidence="7 8">
    <name type="scientific">Etheostoma spectabile</name>
    <name type="common">orangethroat darter</name>
    <dbReference type="NCBI Taxonomy" id="54343"/>
    <lineage>
        <taxon>Eukaryota</taxon>
        <taxon>Metazoa</taxon>
        <taxon>Chordata</taxon>
        <taxon>Craniata</taxon>
        <taxon>Vertebrata</taxon>
        <taxon>Euteleostomi</taxon>
        <taxon>Actinopterygii</taxon>
        <taxon>Neopterygii</taxon>
        <taxon>Teleostei</taxon>
        <taxon>Neoteleostei</taxon>
        <taxon>Acanthomorphata</taxon>
        <taxon>Eupercaria</taxon>
        <taxon>Perciformes</taxon>
        <taxon>Percoidei</taxon>
        <taxon>Percidae</taxon>
        <taxon>Etheostomatinae</taxon>
        <taxon>Etheostoma</taxon>
    </lineage>
</organism>
<comment type="caution">
    <text evidence="7">The sequence shown here is derived from an EMBL/GenBank/DDBJ whole genome shotgun (WGS) entry which is preliminary data.</text>
</comment>
<evidence type="ECO:0008006" key="9">
    <source>
        <dbReference type="Google" id="ProtNLM"/>
    </source>
</evidence>
<gene>
    <name evidence="7" type="ORF">FQN60_015539</name>
</gene>
<keyword evidence="4" id="KW-0472">Membrane</keyword>
<feature type="region of interest" description="Disordered" evidence="6">
    <location>
        <begin position="136"/>
        <end position="170"/>
    </location>
</feature>
<feature type="non-terminal residue" evidence="7">
    <location>
        <position position="3192"/>
    </location>
</feature>